<evidence type="ECO:0000313" key="2">
    <source>
        <dbReference type="Proteomes" id="UP000236520"/>
    </source>
</evidence>
<comment type="caution">
    <text evidence="1">The sequence shown here is derived from an EMBL/GenBank/DDBJ whole genome shotgun (WGS) entry which is preliminary data.</text>
</comment>
<gene>
    <name evidence="1" type="ORF">SMF913_28920</name>
</gene>
<accession>A0A2J7YZK5</accession>
<dbReference type="Proteomes" id="UP000236520">
    <property type="component" value="Unassembled WGS sequence"/>
</dbReference>
<dbReference type="EMBL" id="LJIW01000002">
    <property type="protein sequence ID" value="PNG93455.1"/>
    <property type="molecule type" value="Genomic_DNA"/>
</dbReference>
<sequence>MLCRVDMATAAIRDGDLHIESALPRGHPVDREHDRWAA</sequence>
<protein>
    <submittedName>
        <fullName evidence="1">Uncharacterized protein</fullName>
    </submittedName>
</protein>
<organism evidence="1 2">
    <name type="scientific">Streptomyces malaysiensis</name>
    <dbReference type="NCBI Taxonomy" id="92644"/>
    <lineage>
        <taxon>Bacteria</taxon>
        <taxon>Bacillati</taxon>
        <taxon>Actinomycetota</taxon>
        <taxon>Actinomycetes</taxon>
        <taxon>Kitasatosporales</taxon>
        <taxon>Streptomycetaceae</taxon>
        <taxon>Streptomyces</taxon>
        <taxon>Streptomyces violaceusniger group</taxon>
    </lineage>
</organism>
<keyword evidence="2" id="KW-1185">Reference proteome</keyword>
<dbReference type="AlphaFoldDB" id="A0A2J7YZK5"/>
<proteinExistence type="predicted"/>
<reference evidence="1 2" key="1">
    <citation type="submission" date="2015-09" db="EMBL/GenBank/DDBJ databases">
        <title>Genome sequence, genome mining and natural product profiling of a biocontrol bacterium Streptomyces malaysiensis F913.</title>
        <authorList>
            <person name="Xu Y."/>
            <person name="Wei J."/>
            <person name="Xie J."/>
            <person name="Li T."/>
            <person name="Zhou Z."/>
        </authorList>
    </citation>
    <scope>NUCLEOTIDE SEQUENCE [LARGE SCALE GENOMIC DNA]</scope>
    <source>
        <strain evidence="1 2">F913</strain>
    </source>
</reference>
<name>A0A2J7YZK5_STRMQ</name>
<evidence type="ECO:0000313" key="1">
    <source>
        <dbReference type="EMBL" id="PNG93455.1"/>
    </source>
</evidence>